<dbReference type="PANTHER" id="PTHR34293:SF1">
    <property type="entry name" value="HTH-TYPE TRANSCRIPTIONAL REGULATOR TRMBL2"/>
    <property type="match status" value="1"/>
</dbReference>
<dbReference type="Gene3D" id="1.10.10.10">
    <property type="entry name" value="Winged helix-like DNA-binding domain superfamily/Winged helix DNA-binding domain"/>
    <property type="match status" value="1"/>
</dbReference>
<dbReference type="Pfam" id="PF01978">
    <property type="entry name" value="TrmB"/>
    <property type="match status" value="1"/>
</dbReference>
<dbReference type="InterPro" id="IPR002831">
    <property type="entry name" value="Tscrpt_reg_TrmB_N"/>
</dbReference>
<evidence type="ECO:0000313" key="2">
    <source>
        <dbReference type="EMBL" id="MET3576679.1"/>
    </source>
</evidence>
<feature type="domain" description="Transcription regulator TrmB N-terminal" evidence="1">
    <location>
        <begin position="10"/>
        <end position="80"/>
    </location>
</feature>
<reference evidence="2 3" key="1">
    <citation type="submission" date="2024-06" db="EMBL/GenBank/DDBJ databases">
        <title>Genomic Encyclopedia of Type Strains, Phase IV (KMG-IV): sequencing the most valuable type-strain genomes for metagenomic binning, comparative biology and taxonomic classification.</title>
        <authorList>
            <person name="Goeker M."/>
        </authorList>
    </citation>
    <scope>NUCLEOTIDE SEQUENCE [LARGE SCALE GENOMIC DNA]</scope>
    <source>
        <strain evidence="2 3">DSM 26128</strain>
    </source>
</reference>
<dbReference type="Proteomes" id="UP001549099">
    <property type="component" value="Unassembled WGS sequence"/>
</dbReference>
<gene>
    <name evidence="2" type="ORF">ABID49_002608</name>
</gene>
<dbReference type="PANTHER" id="PTHR34293">
    <property type="entry name" value="HTH-TYPE TRANSCRIPTIONAL REGULATOR TRMBL2"/>
    <property type="match status" value="1"/>
</dbReference>
<proteinExistence type="predicted"/>
<dbReference type="InterPro" id="IPR036388">
    <property type="entry name" value="WH-like_DNA-bd_sf"/>
</dbReference>
<keyword evidence="3" id="KW-1185">Reference proteome</keyword>
<dbReference type="RefSeq" id="WP_354198934.1">
    <property type="nucleotide sequence ID" value="NZ_JBEPLW010000030.1"/>
</dbReference>
<sequence>MKTNSVLTTLKKYGFTEYEAKIYIALLQRHPLNGNEIANQSGVPNAKVYETLKRLIDRHVIFNVADGSSSNKKLYTPLPYDELLVAMETEFEEDHKLLNSYFKSLSTNNNVGWSELYHISGYAASLEALREMISGSSTNIYISCWAEEMGHLKTELSEAHERGVKIVSITFDKTEARLPWQHYKHHEGPFSDQRHLGELSCVVDDQRVFILHSAGDDTHAVISSHTALVRTTVNYIRHDIYINQVVQDFPEELGKIYGEQFEKLLDRF</sequence>
<evidence type="ECO:0000313" key="3">
    <source>
        <dbReference type="Proteomes" id="UP001549099"/>
    </source>
</evidence>
<dbReference type="EMBL" id="JBEPLW010000030">
    <property type="protein sequence ID" value="MET3576679.1"/>
    <property type="molecule type" value="Genomic_DNA"/>
</dbReference>
<organism evidence="2 3">
    <name type="scientific">Bhargavaea ullalensis</name>
    <dbReference type="NCBI Taxonomy" id="1265685"/>
    <lineage>
        <taxon>Bacteria</taxon>
        <taxon>Bacillati</taxon>
        <taxon>Bacillota</taxon>
        <taxon>Bacilli</taxon>
        <taxon>Bacillales</taxon>
        <taxon>Caryophanaceae</taxon>
        <taxon>Bhargavaea</taxon>
    </lineage>
</organism>
<protein>
    <submittedName>
        <fullName evidence="2">Sugar-specific transcriptional regulator TrmB</fullName>
    </submittedName>
</protein>
<evidence type="ECO:0000259" key="1">
    <source>
        <dbReference type="Pfam" id="PF01978"/>
    </source>
</evidence>
<comment type="caution">
    <text evidence="2">The sequence shown here is derived from an EMBL/GenBank/DDBJ whole genome shotgun (WGS) entry which is preliminary data.</text>
</comment>
<accession>A0ABV2GEF2</accession>
<name>A0ABV2GEF2_9BACL</name>
<dbReference type="InterPro" id="IPR051797">
    <property type="entry name" value="TrmB-like"/>
</dbReference>
<dbReference type="CDD" id="cd09124">
    <property type="entry name" value="PLDc_like_TrmB_middle"/>
    <property type="match status" value="1"/>
</dbReference>
<dbReference type="SUPFAM" id="SSF46785">
    <property type="entry name" value="Winged helix' DNA-binding domain"/>
    <property type="match status" value="1"/>
</dbReference>
<dbReference type="InterPro" id="IPR036390">
    <property type="entry name" value="WH_DNA-bd_sf"/>
</dbReference>